<comment type="caution">
    <text evidence="7">The sequence shown here is derived from an EMBL/GenBank/DDBJ whole genome shotgun (WGS) entry which is preliminary data.</text>
</comment>
<dbReference type="EMBL" id="CALNXI010000490">
    <property type="protein sequence ID" value="CAH3028087.1"/>
    <property type="molecule type" value="Genomic_DNA"/>
</dbReference>
<keyword evidence="8" id="KW-1185">Reference proteome</keyword>
<reference evidence="7 8" key="1">
    <citation type="submission" date="2022-05" db="EMBL/GenBank/DDBJ databases">
        <authorList>
            <consortium name="Genoscope - CEA"/>
            <person name="William W."/>
        </authorList>
    </citation>
    <scope>NUCLEOTIDE SEQUENCE [LARGE SCALE GENOMIC DNA]</scope>
</reference>
<dbReference type="PROSITE" id="PS50835">
    <property type="entry name" value="IG_LIKE"/>
    <property type="match status" value="3"/>
</dbReference>
<dbReference type="InterPro" id="IPR007110">
    <property type="entry name" value="Ig-like_dom"/>
</dbReference>
<feature type="domain" description="Ig-like" evidence="6">
    <location>
        <begin position="160"/>
        <end position="224"/>
    </location>
</feature>
<organism evidence="7 8">
    <name type="scientific">Porites evermanni</name>
    <dbReference type="NCBI Taxonomy" id="104178"/>
    <lineage>
        <taxon>Eukaryota</taxon>
        <taxon>Metazoa</taxon>
        <taxon>Cnidaria</taxon>
        <taxon>Anthozoa</taxon>
        <taxon>Hexacorallia</taxon>
        <taxon>Scleractinia</taxon>
        <taxon>Fungiina</taxon>
        <taxon>Poritidae</taxon>
        <taxon>Porites</taxon>
    </lineage>
</organism>
<evidence type="ECO:0000256" key="3">
    <source>
        <dbReference type="ARBA" id="ARBA00023157"/>
    </source>
</evidence>
<dbReference type="InterPro" id="IPR003599">
    <property type="entry name" value="Ig_sub"/>
</dbReference>
<dbReference type="SMART" id="SM00408">
    <property type="entry name" value="IGc2"/>
    <property type="match status" value="3"/>
</dbReference>
<feature type="domain" description="Ig-like" evidence="6">
    <location>
        <begin position="48"/>
        <end position="134"/>
    </location>
</feature>
<keyword evidence="2" id="KW-0677">Repeat</keyword>
<evidence type="ECO:0000256" key="4">
    <source>
        <dbReference type="ARBA" id="ARBA00023319"/>
    </source>
</evidence>
<dbReference type="SMART" id="SM00409">
    <property type="entry name" value="IG"/>
    <property type="match status" value="3"/>
</dbReference>
<dbReference type="Gene3D" id="2.60.40.10">
    <property type="entry name" value="Immunoglobulins"/>
    <property type="match status" value="3"/>
</dbReference>
<dbReference type="InterPro" id="IPR013783">
    <property type="entry name" value="Ig-like_fold"/>
</dbReference>
<evidence type="ECO:0000259" key="6">
    <source>
        <dbReference type="PROSITE" id="PS50835"/>
    </source>
</evidence>
<feature type="domain" description="Ig-like" evidence="6">
    <location>
        <begin position="227"/>
        <end position="314"/>
    </location>
</feature>
<gene>
    <name evidence="7" type="ORF">PEVE_00033136</name>
</gene>
<evidence type="ECO:0000313" key="7">
    <source>
        <dbReference type="EMBL" id="CAH3028087.1"/>
    </source>
</evidence>
<dbReference type="PANTHER" id="PTHR12231:SF253">
    <property type="entry name" value="DPR-INTERACTING PROTEIN ETA, ISOFORM B-RELATED"/>
    <property type="match status" value="1"/>
</dbReference>
<feature type="compositionally biased region" description="Basic residues" evidence="5">
    <location>
        <begin position="1"/>
        <end position="10"/>
    </location>
</feature>
<sequence>VRSPRNRSGKQRIMGAPGIRGEKGVKGAIGSPGIPGMKGEPGEFISAPKVTISSSHLTVNESDAVDLLCSASGNPTPTLVWYQINETLPSNLTKVSSNGIMRIAEMQLVDAGKCKCVAQNVLGRDETFASIIVQKSLLFYFFKVNPKFHYRLGHITLPVCHVTGFPPPKIIWRKLHDNFMQSRAFVKRGQFSTITVHKKDSGLYKCQASNHLGYAFAVTQLNVIELPYFTVRPPAQFAVNENMTLSISCQADGYPTPTVTWLKGNSQLPSGRSMVSDDGTLTIWDTKERDSGTYNCVGSSGKFFRKAVASMKLTVKGGKV</sequence>
<feature type="non-terminal residue" evidence="7">
    <location>
        <position position="320"/>
    </location>
</feature>
<dbReference type="Gene3D" id="1.20.5.320">
    <property type="entry name" value="6-Phosphogluconate Dehydrogenase, domain 3"/>
    <property type="match status" value="1"/>
</dbReference>
<accession>A0ABN8ML94</accession>
<protein>
    <recommendedName>
        <fullName evidence="6">Ig-like domain-containing protein</fullName>
    </recommendedName>
</protein>
<name>A0ABN8ML94_9CNID</name>
<proteinExistence type="predicted"/>
<dbReference type="Proteomes" id="UP001159427">
    <property type="component" value="Unassembled WGS sequence"/>
</dbReference>
<dbReference type="InterPro" id="IPR051170">
    <property type="entry name" value="Neural/epithelial_adhesion"/>
</dbReference>
<evidence type="ECO:0000256" key="2">
    <source>
        <dbReference type="ARBA" id="ARBA00022737"/>
    </source>
</evidence>
<evidence type="ECO:0000313" key="8">
    <source>
        <dbReference type="Proteomes" id="UP001159427"/>
    </source>
</evidence>
<dbReference type="PANTHER" id="PTHR12231">
    <property type="entry name" value="CTX-RELATED TYPE I TRANSMEMBRANE PROTEIN"/>
    <property type="match status" value="1"/>
</dbReference>
<evidence type="ECO:0000256" key="1">
    <source>
        <dbReference type="ARBA" id="ARBA00022729"/>
    </source>
</evidence>
<dbReference type="Pfam" id="PF13927">
    <property type="entry name" value="Ig_3"/>
    <property type="match status" value="3"/>
</dbReference>
<feature type="non-terminal residue" evidence="7">
    <location>
        <position position="1"/>
    </location>
</feature>
<keyword evidence="4" id="KW-0393">Immunoglobulin domain</keyword>
<evidence type="ECO:0000256" key="5">
    <source>
        <dbReference type="SAM" id="MobiDB-lite"/>
    </source>
</evidence>
<feature type="region of interest" description="Disordered" evidence="5">
    <location>
        <begin position="1"/>
        <end position="25"/>
    </location>
</feature>
<dbReference type="CDD" id="cd00096">
    <property type="entry name" value="Ig"/>
    <property type="match status" value="2"/>
</dbReference>
<keyword evidence="1" id="KW-0732">Signal</keyword>
<dbReference type="InterPro" id="IPR003598">
    <property type="entry name" value="Ig_sub2"/>
</dbReference>
<dbReference type="InterPro" id="IPR036179">
    <property type="entry name" value="Ig-like_dom_sf"/>
</dbReference>
<keyword evidence="3" id="KW-1015">Disulfide bond</keyword>
<dbReference type="SUPFAM" id="SSF48726">
    <property type="entry name" value="Immunoglobulin"/>
    <property type="match status" value="3"/>
</dbReference>